<protein>
    <submittedName>
        <fullName evidence="1">Uncharacterized protein</fullName>
    </submittedName>
</protein>
<dbReference type="EMBL" id="AWUE01022448">
    <property type="protein sequence ID" value="OMO58159.1"/>
    <property type="molecule type" value="Genomic_DNA"/>
</dbReference>
<gene>
    <name evidence="1" type="ORF">COLO4_34837</name>
</gene>
<dbReference type="AlphaFoldDB" id="A0A1R3GJD4"/>
<comment type="caution">
    <text evidence="1">The sequence shown here is derived from an EMBL/GenBank/DDBJ whole genome shotgun (WGS) entry which is preliminary data.</text>
</comment>
<organism evidence="1 2">
    <name type="scientific">Corchorus olitorius</name>
    <dbReference type="NCBI Taxonomy" id="93759"/>
    <lineage>
        <taxon>Eukaryota</taxon>
        <taxon>Viridiplantae</taxon>
        <taxon>Streptophyta</taxon>
        <taxon>Embryophyta</taxon>
        <taxon>Tracheophyta</taxon>
        <taxon>Spermatophyta</taxon>
        <taxon>Magnoliopsida</taxon>
        <taxon>eudicotyledons</taxon>
        <taxon>Gunneridae</taxon>
        <taxon>Pentapetalae</taxon>
        <taxon>rosids</taxon>
        <taxon>malvids</taxon>
        <taxon>Malvales</taxon>
        <taxon>Malvaceae</taxon>
        <taxon>Grewioideae</taxon>
        <taxon>Apeibeae</taxon>
        <taxon>Corchorus</taxon>
    </lineage>
</organism>
<keyword evidence="2" id="KW-1185">Reference proteome</keyword>
<proteinExistence type="predicted"/>
<evidence type="ECO:0000313" key="2">
    <source>
        <dbReference type="Proteomes" id="UP000187203"/>
    </source>
</evidence>
<dbReference type="Proteomes" id="UP000187203">
    <property type="component" value="Unassembled WGS sequence"/>
</dbReference>
<name>A0A1R3GJD4_9ROSI</name>
<reference evidence="2" key="1">
    <citation type="submission" date="2013-09" db="EMBL/GenBank/DDBJ databases">
        <title>Corchorus olitorius genome sequencing.</title>
        <authorList>
            <person name="Alam M."/>
            <person name="Haque M.S."/>
            <person name="Islam M.S."/>
            <person name="Emdad E.M."/>
            <person name="Islam M.M."/>
            <person name="Ahmed B."/>
            <person name="Halim A."/>
            <person name="Hossen Q.M.M."/>
            <person name="Hossain M.Z."/>
            <person name="Ahmed R."/>
            <person name="Khan M.M."/>
            <person name="Islam R."/>
            <person name="Rashid M.M."/>
            <person name="Khan S.A."/>
            <person name="Rahman M.S."/>
            <person name="Alam M."/>
            <person name="Yahiya A.S."/>
            <person name="Khan M.S."/>
            <person name="Azam M.S."/>
            <person name="Haque T."/>
            <person name="Lashkar M.Z.H."/>
            <person name="Akhand A.I."/>
            <person name="Morshed G."/>
            <person name="Roy S."/>
            <person name="Uddin K.S."/>
            <person name="Rabeya T."/>
            <person name="Hossain A.S."/>
            <person name="Chowdhury A."/>
            <person name="Snigdha A.R."/>
            <person name="Mortoza M.S."/>
            <person name="Matin S.A."/>
            <person name="Hoque S.M.E."/>
            <person name="Islam M.K."/>
            <person name="Roy D.K."/>
            <person name="Haider R."/>
            <person name="Moosa M.M."/>
            <person name="Elias S.M."/>
            <person name="Hasan A.M."/>
            <person name="Jahan S."/>
            <person name="Shafiuddin M."/>
            <person name="Mahmood N."/>
            <person name="Shommy N.S."/>
        </authorList>
    </citation>
    <scope>NUCLEOTIDE SEQUENCE [LARGE SCALE GENOMIC DNA]</scope>
    <source>
        <strain evidence="2">cv. O-4</strain>
    </source>
</reference>
<evidence type="ECO:0000313" key="1">
    <source>
        <dbReference type="EMBL" id="OMO58159.1"/>
    </source>
</evidence>
<accession>A0A1R3GJD4</accession>
<sequence length="115" mass="13088">MEEKPLDQNYVAQPKSLRVHWHKVDPRRILDTVLRGLFVTSGTGCPVINIPRWGPFGDNMLGRARVCQSIFPVLKPCNVGQEGVLYCRKQQIPSGVQLASFVCTHACWEWKLIEK</sequence>